<feature type="transmembrane region" description="Helical" evidence="9">
    <location>
        <begin position="668"/>
        <end position="687"/>
    </location>
</feature>
<keyword evidence="4 9" id="KW-0812">Transmembrane</keyword>
<feature type="transmembrane region" description="Helical" evidence="9">
    <location>
        <begin position="641"/>
        <end position="662"/>
    </location>
</feature>
<feature type="domain" description="CSC1/OSCA1-like N-terminal transmembrane" evidence="11">
    <location>
        <begin position="16"/>
        <end position="166"/>
    </location>
</feature>
<dbReference type="PANTHER" id="PTHR13018:SF5">
    <property type="entry name" value="RE44586P"/>
    <property type="match status" value="1"/>
</dbReference>
<evidence type="ECO:0000256" key="6">
    <source>
        <dbReference type="ARBA" id="ARBA00023136"/>
    </source>
</evidence>
<dbReference type="RefSeq" id="XP_034014445.1">
    <property type="nucleotide sequence ID" value="XM_034159063.1"/>
</dbReference>
<feature type="transmembrane region" description="Helical" evidence="9">
    <location>
        <begin position="385"/>
        <end position="409"/>
    </location>
</feature>
<feature type="transmembrane region" description="Helical" evidence="9">
    <location>
        <begin position="16"/>
        <end position="37"/>
    </location>
</feature>
<keyword evidence="5 9" id="KW-1133">Transmembrane helix</keyword>
<comment type="caution">
    <text evidence="13">The sequence shown here is derived from an EMBL/GenBank/DDBJ whole genome shotgun (WGS) entry which is preliminary data.</text>
</comment>
<dbReference type="InterPro" id="IPR027815">
    <property type="entry name" value="CSC1/OSCA1-like_cyt"/>
</dbReference>
<organism evidence="13 14">
    <name type="scientific">Diutina rugosa</name>
    <name type="common">Yeast</name>
    <name type="synonym">Candida rugosa</name>
    <dbReference type="NCBI Taxonomy" id="5481"/>
    <lineage>
        <taxon>Eukaryota</taxon>
        <taxon>Fungi</taxon>
        <taxon>Dikarya</taxon>
        <taxon>Ascomycota</taxon>
        <taxon>Saccharomycotina</taxon>
        <taxon>Pichiomycetes</taxon>
        <taxon>Debaryomycetaceae</taxon>
        <taxon>Diutina</taxon>
    </lineage>
</organism>
<dbReference type="InterPro" id="IPR003864">
    <property type="entry name" value="CSC1/OSCA1-like_7TM"/>
</dbReference>
<gene>
    <name evidence="13" type="ORF">DIURU_000778</name>
</gene>
<dbReference type="InterPro" id="IPR032880">
    <property type="entry name" value="CSC1/OSCA1-like_N"/>
</dbReference>
<evidence type="ECO:0000259" key="11">
    <source>
        <dbReference type="Pfam" id="PF13967"/>
    </source>
</evidence>
<keyword evidence="14" id="KW-1185">Reference proteome</keyword>
<evidence type="ECO:0000256" key="4">
    <source>
        <dbReference type="ARBA" id="ARBA00022692"/>
    </source>
</evidence>
<evidence type="ECO:0000259" key="10">
    <source>
        <dbReference type="Pfam" id="PF02714"/>
    </source>
</evidence>
<evidence type="ECO:0000259" key="12">
    <source>
        <dbReference type="Pfam" id="PF14703"/>
    </source>
</evidence>
<dbReference type="AlphaFoldDB" id="A0A642UYP8"/>
<keyword evidence="7" id="KW-0175">Coiled coil</keyword>
<keyword evidence="3" id="KW-0813">Transport</keyword>
<dbReference type="VEuPathDB" id="FungiDB:DIURU_000778"/>
<dbReference type="Pfam" id="PF02714">
    <property type="entry name" value="RSN1_7TM"/>
    <property type="match status" value="1"/>
</dbReference>
<accession>A0A642UYP8</accession>
<evidence type="ECO:0000256" key="2">
    <source>
        <dbReference type="ARBA" id="ARBA00007779"/>
    </source>
</evidence>
<evidence type="ECO:0000313" key="14">
    <source>
        <dbReference type="Proteomes" id="UP000449547"/>
    </source>
</evidence>
<dbReference type="PANTHER" id="PTHR13018">
    <property type="entry name" value="PROBABLE MEMBRANE PROTEIN DUF221-RELATED"/>
    <property type="match status" value="1"/>
</dbReference>
<evidence type="ECO:0000256" key="8">
    <source>
        <dbReference type="SAM" id="MobiDB-lite"/>
    </source>
</evidence>
<comment type="similarity">
    <text evidence="2">Belongs to the CSC1 (TC 1.A.17) family.</text>
</comment>
<evidence type="ECO:0008006" key="15">
    <source>
        <dbReference type="Google" id="ProtNLM"/>
    </source>
</evidence>
<dbReference type="GO" id="GO:0005886">
    <property type="term" value="C:plasma membrane"/>
    <property type="evidence" value="ECO:0007669"/>
    <property type="project" value="TreeGrafter"/>
</dbReference>
<evidence type="ECO:0000256" key="9">
    <source>
        <dbReference type="SAM" id="Phobius"/>
    </source>
</evidence>
<dbReference type="EMBL" id="SWFT01000027">
    <property type="protein sequence ID" value="KAA8907094.1"/>
    <property type="molecule type" value="Genomic_DNA"/>
</dbReference>
<sequence>MVDKPSPTLYLSERVFYLQLAICSVIGLSSFLLFCFLRRRWPHIYAVRVLRNDGDHRPLPKLPPTLFGWVSKVLRITDEEVLGCSGLDAYVFLTYFRMAIAIFATIGVFAVAVLAPLRYYYGGSDMVEDPEHKKGHNSQLSPWLSKLVYPVATYLFSGIVYFYLYHYTQRVLRTRQKYLASQDSITDRTIRIDNVPSRFLRSPTTLTKFIGDLGIGKVTDVKFIYDWTPMERLFDRRKEYLRKLEDSYATHYELSIDIYNTRTPMVVPKVLIDPGLVNHVDRKDEFHQEIRSLASELDHVNAQIRDIQHNGYNSQTSMMVGNVPPFRQIRSAFVTMDSVASAQMAAQTVLDPRVYTLSVNLAPAPMDILWGNYRYSWKERIVRGYLVTFVIVLSYSVISFLASQLAVLLSETKIDKQWPWLGRILDDHDWLKLVVTGILPPFLFSMLNLSMLYFYRYLTQKQGYLSNSDVELSTLSKNFFYVFFIWFLVFVASNTITDYLNYIKDTTKIAQELAKSLRGFAGFYVNLILLQGLAQFPVKLLQIGDFVILNVLARLFLFKDYLLKTPRDYRAYYYTPQVFDFGINMPQHLFIFIVILIYSVVSTKIVTSGLLYFGLGYLVYKYQLIYNFVHPPHSTGKVWVMIFRRIVLALVIFQLFMCGTLALSNAYWASVVCVPLVFGSLFVLWNFERYYTPLVDFIALRAILSPFDYDSQFASDDEERPLDVCSELEDNEEAIESTSRAPSVAPPRRRRSTIEEEREQNTDYTYPRLVDPLDGPWVGFEGDYISMVEYHLPSAGELDDPDLSIISTTESEMIIKKRLRVPEWE</sequence>
<protein>
    <recommendedName>
        <fullName evidence="15">CSC1/OSCA1-like 7TM region domain-containing protein</fullName>
    </recommendedName>
</protein>
<dbReference type="InterPro" id="IPR045122">
    <property type="entry name" value="Csc1-like"/>
</dbReference>
<dbReference type="OrthoDB" id="1689567at2759"/>
<reference evidence="13 14" key="1">
    <citation type="submission" date="2019-07" db="EMBL/GenBank/DDBJ databases">
        <title>Genome assembly of two rare yeast pathogens: Diutina rugosa and Trichomonascus ciferrii.</title>
        <authorList>
            <person name="Mixao V."/>
            <person name="Saus E."/>
            <person name="Hansen A."/>
            <person name="Lass-Flor C."/>
            <person name="Gabaldon T."/>
        </authorList>
    </citation>
    <scope>NUCLEOTIDE SEQUENCE [LARGE SCALE GENOMIC DNA]</scope>
    <source>
        <strain evidence="13 14">CBS 613</strain>
    </source>
</reference>
<proteinExistence type="inferred from homology"/>
<name>A0A642UYP8_DIURU</name>
<feature type="region of interest" description="Disordered" evidence="8">
    <location>
        <begin position="731"/>
        <end position="766"/>
    </location>
</feature>
<evidence type="ECO:0000256" key="3">
    <source>
        <dbReference type="ARBA" id="ARBA00022448"/>
    </source>
</evidence>
<evidence type="ECO:0000256" key="5">
    <source>
        <dbReference type="ARBA" id="ARBA00022989"/>
    </source>
</evidence>
<feature type="transmembrane region" description="Helical" evidence="9">
    <location>
        <begin position="478"/>
        <end position="496"/>
    </location>
</feature>
<feature type="domain" description="CSC1/OSCA1-like 7TM region" evidence="10">
    <location>
        <begin position="384"/>
        <end position="661"/>
    </location>
</feature>
<dbReference type="GO" id="GO:0005227">
    <property type="term" value="F:calcium-activated cation channel activity"/>
    <property type="evidence" value="ECO:0007669"/>
    <property type="project" value="InterPro"/>
</dbReference>
<evidence type="ECO:0000256" key="7">
    <source>
        <dbReference type="SAM" id="Coils"/>
    </source>
</evidence>
<feature type="transmembrane region" description="Helical" evidence="9">
    <location>
        <begin position="430"/>
        <end position="458"/>
    </location>
</feature>
<feature type="transmembrane region" description="Helical" evidence="9">
    <location>
        <begin position="100"/>
        <end position="121"/>
    </location>
</feature>
<feature type="coiled-coil region" evidence="7">
    <location>
        <begin position="283"/>
        <end position="310"/>
    </location>
</feature>
<feature type="domain" description="CSC1/OSCA1-like cytosolic" evidence="12">
    <location>
        <begin position="187"/>
        <end position="372"/>
    </location>
</feature>
<comment type="subcellular location">
    <subcellularLocation>
        <location evidence="1">Membrane</location>
        <topology evidence="1">Multi-pass membrane protein</topology>
    </subcellularLocation>
</comment>
<dbReference type="OMA" id="YISMVEY"/>
<evidence type="ECO:0000256" key="1">
    <source>
        <dbReference type="ARBA" id="ARBA00004141"/>
    </source>
</evidence>
<keyword evidence="6 9" id="KW-0472">Membrane</keyword>
<dbReference type="Pfam" id="PF13967">
    <property type="entry name" value="RSN1_TM"/>
    <property type="match status" value="1"/>
</dbReference>
<evidence type="ECO:0000313" key="13">
    <source>
        <dbReference type="EMBL" id="KAA8907094.1"/>
    </source>
</evidence>
<dbReference type="GeneID" id="54779431"/>
<feature type="transmembrane region" description="Helical" evidence="9">
    <location>
        <begin position="147"/>
        <end position="165"/>
    </location>
</feature>
<feature type="compositionally biased region" description="Basic and acidic residues" evidence="8">
    <location>
        <begin position="752"/>
        <end position="761"/>
    </location>
</feature>
<dbReference type="Proteomes" id="UP000449547">
    <property type="component" value="Unassembled WGS sequence"/>
</dbReference>
<dbReference type="Pfam" id="PF14703">
    <property type="entry name" value="PHM7_cyt"/>
    <property type="match status" value="1"/>
</dbReference>